<sequence length="146" mass="16899">MYTVGCGDADQYDAQRPGHPPLASAWNDCTLTFRSFFVYDELLCAFKQISPNLETLKLTFSSFEHLGKQLLRFPAQLRTTLEAITLSYTKVNRAILQQIGSIESLRLRKLKRIKLRVVRIMNLPLSFLANLKQLKHLKIIDYPREE</sequence>
<dbReference type="Gene3D" id="3.80.10.10">
    <property type="entry name" value="Ribonuclease Inhibitor"/>
    <property type="match status" value="1"/>
</dbReference>
<name>A0A182J509_ANOAO</name>
<accession>A0A182J509</accession>
<dbReference type="AlphaFoldDB" id="A0A182J509"/>
<dbReference type="EMBL" id="AXCP01008102">
    <property type="status" value="NOT_ANNOTATED_CDS"/>
    <property type="molecule type" value="Genomic_DNA"/>
</dbReference>
<dbReference type="STRING" id="41427.A0A182J509"/>
<dbReference type="EnsemblMetazoa" id="AATE011483-RA">
    <property type="protein sequence ID" value="AATE011483-PA.1"/>
    <property type="gene ID" value="AATE011483"/>
</dbReference>
<dbReference type="InterPro" id="IPR032675">
    <property type="entry name" value="LRR_dom_sf"/>
</dbReference>
<dbReference type="SUPFAM" id="SSF52047">
    <property type="entry name" value="RNI-like"/>
    <property type="match status" value="1"/>
</dbReference>
<proteinExistence type="predicted"/>
<organism evidence="1">
    <name type="scientific">Anopheles atroparvus</name>
    <name type="common">European mosquito</name>
    <dbReference type="NCBI Taxonomy" id="41427"/>
    <lineage>
        <taxon>Eukaryota</taxon>
        <taxon>Metazoa</taxon>
        <taxon>Ecdysozoa</taxon>
        <taxon>Arthropoda</taxon>
        <taxon>Hexapoda</taxon>
        <taxon>Insecta</taxon>
        <taxon>Pterygota</taxon>
        <taxon>Neoptera</taxon>
        <taxon>Endopterygota</taxon>
        <taxon>Diptera</taxon>
        <taxon>Nematocera</taxon>
        <taxon>Culicoidea</taxon>
        <taxon>Culicidae</taxon>
        <taxon>Anophelinae</taxon>
        <taxon>Anopheles</taxon>
    </lineage>
</organism>
<evidence type="ECO:0000313" key="1">
    <source>
        <dbReference type="EnsemblMetazoa" id="AATE011483-PA.1"/>
    </source>
</evidence>
<protein>
    <submittedName>
        <fullName evidence="1">Uncharacterized protein</fullName>
    </submittedName>
</protein>
<dbReference type="VEuPathDB" id="VectorBase:AATE011483"/>
<reference evidence="1" key="1">
    <citation type="submission" date="2022-08" db="UniProtKB">
        <authorList>
            <consortium name="EnsemblMetazoa"/>
        </authorList>
    </citation>
    <scope>IDENTIFICATION</scope>
    <source>
        <strain evidence="1">EBRO</strain>
    </source>
</reference>